<dbReference type="GO" id="GO:0006508">
    <property type="term" value="P:proteolysis"/>
    <property type="evidence" value="ECO:0007669"/>
    <property type="project" value="UniProtKB-KW"/>
</dbReference>
<protein>
    <submittedName>
        <fullName evidence="2">S1-C subfamily serine protease</fullName>
    </submittedName>
</protein>
<dbReference type="PROSITE" id="PS51318">
    <property type="entry name" value="TAT"/>
    <property type="match status" value="1"/>
</dbReference>
<organism evidence="2 3">
    <name type="scientific">Pseudoduganella violacea</name>
    <dbReference type="NCBI Taxonomy" id="1715466"/>
    <lineage>
        <taxon>Bacteria</taxon>
        <taxon>Pseudomonadati</taxon>
        <taxon>Pseudomonadota</taxon>
        <taxon>Betaproteobacteria</taxon>
        <taxon>Burkholderiales</taxon>
        <taxon>Oxalobacteraceae</taxon>
        <taxon>Telluria group</taxon>
        <taxon>Pseudoduganella</taxon>
    </lineage>
</organism>
<reference evidence="2 3" key="1">
    <citation type="submission" date="2020-08" db="EMBL/GenBank/DDBJ databases">
        <title>Genomic Encyclopedia of Type Strains, Phase III (KMG-III): the genomes of soil and plant-associated and newly described type strains.</title>
        <authorList>
            <person name="Whitman W."/>
        </authorList>
    </citation>
    <scope>NUCLEOTIDE SEQUENCE [LARGE SCALE GENOMIC DNA]</scope>
    <source>
        <strain evidence="2 3">CECT 8897</strain>
    </source>
</reference>
<keyword evidence="1" id="KW-0732">Signal</keyword>
<dbReference type="RefSeq" id="WP_229426000.1">
    <property type="nucleotide sequence ID" value="NZ_JACHXD010000001.1"/>
</dbReference>
<dbReference type="PANTHER" id="PTHR43019">
    <property type="entry name" value="SERINE ENDOPROTEASE DEGS"/>
    <property type="match status" value="1"/>
</dbReference>
<evidence type="ECO:0000313" key="3">
    <source>
        <dbReference type="Proteomes" id="UP000541535"/>
    </source>
</evidence>
<dbReference type="AlphaFoldDB" id="A0A7W5B5Q9"/>
<dbReference type="PANTHER" id="PTHR43019:SF23">
    <property type="entry name" value="PROTEASE DO-LIKE 5, CHLOROPLASTIC"/>
    <property type="match status" value="1"/>
</dbReference>
<evidence type="ECO:0000256" key="1">
    <source>
        <dbReference type="SAM" id="SignalP"/>
    </source>
</evidence>
<keyword evidence="2" id="KW-0645">Protease</keyword>
<keyword evidence="3" id="KW-1185">Reference proteome</keyword>
<dbReference type="GO" id="GO:0008233">
    <property type="term" value="F:peptidase activity"/>
    <property type="evidence" value="ECO:0007669"/>
    <property type="project" value="UniProtKB-KW"/>
</dbReference>
<dbReference type="InterPro" id="IPR006311">
    <property type="entry name" value="TAT_signal"/>
</dbReference>
<dbReference type="SUPFAM" id="SSF50494">
    <property type="entry name" value="Trypsin-like serine proteases"/>
    <property type="match status" value="1"/>
</dbReference>
<sequence length="272" mass="28505">MKILRSFPCTGTRRTLLLVGAALLAAPLAGMAPPARATDFPHVIASIKPSVVGVGTYIRTRSPAIAFVATGFVVGDGLSVISNAHAIPDILDIERKETLGIVTGTGDKLEFRPVTVSAVDREHDLVHLRLSGAPLPALQLGPSDSLAEGQALAFTGFPLGMTLGLNRVTHRATLSAITPMVLPPLNSSRLDARLIAQLQRAPFHIFQLDGTAYPGNSGSPVYDPESGTVYAVINMGFVKGLKENAISNPSGISYAIPAVYVQQLLNGKPGGK</sequence>
<dbReference type="InterPro" id="IPR043504">
    <property type="entry name" value="Peptidase_S1_PA_chymotrypsin"/>
</dbReference>
<name>A0A7W5B5Q9_9BURK</name>
<proteinExistence type="predicted"/>
<dbReference type="Gene3D" id="2.40.10.10">
    <property type="entry name" value="Trypsin-like serine proteases"/>
    <property type="match status" value="2"/>
</dbReference>
<dbReference type="InterPro" id="IPR009003">
    <property type="entry name" value="Peptidase_S1_PA"/>
</dbReference>
<feature type="chain" id="PRO_5030563631" evidence="1">
    <location>
        <begin position="38"/>
        <end position="272"/>
    </location>
</feature>
<comment type="caution">
    <text evidence="2">The sequence shown here is derived from an EMBL/GenBank/DDBJ whole genome shotgun (WGS) entry which is preliminary data.</text>
</comment>
<dbReference type="EMBL" id="JACHXD010000001">
    <property type="protein sequence ID" value="MBB3117061.1"/>
    <property type="molecule type" value="Genomic_DNA"/>
</dbReference>
<gene>
    <name evidence="2" type="ORF">FHS03_000080</name>
</gene>
<accession>A0A7W5B5Q9</accession>
<feature type="signal peptide" evidence="1">
    <location>
        <begin position="1"/>
        <end position="37"/>
    </location>
</feature>
<evidence type="ECO:0000313" key="2">
    <source>
        <dbReference type="EMBL" id="MBB3117061.1"/>
    </source>
</evidence>
<dbReference type="Proteomes" id="UP000541535">
    <property type="component" value="Unassembled WGS sequence"/>
</dbReference>
<keyword evidence="2" id="KW-0378">Hydrolase</keyword>
<dbReference type="Pfam" id="PF13365">
    <property type="entry name" value="Trypsin_2"/>
    <property type="match status" value="1"/>
</dbReference>